<evidence type="ECO:0000313" key="3">
    <source>
        <dbReference type="EMBL" id="MBJ7543910.1"/>
    </source>
</evidence>
<evidence type="ECO:0000256" key="2">
    <source>
        <dbReference type="SAM" id="MobiDB-lite"/>
    </source>
</evidence>
<dbReference type="InterPro" id="IPR007607">
    <property type="entry name" value="BacA/B"/>
</dbReference>
<proteinExistence type="inferred from homology"/>
<dbReference type="Proteomes" id="UP000623250">
    <property type="component" value="Unassembled WGS sequence"/>
</dbReference>
<dbReference type="RefSeq" id="WP_013421024.1">
    <property type="nucleotide sequence ID" value="NZ_JAEMUK010000020.1"/>
</dbReference>
<accession>A0A8I1KHN9</accession>
<evidence type="ECO:0000313" key="4">
    <source>
        <dbReference type="Proteomes" id="UP000623250"/>
    </source>
</evidence>
<name>A0A8I1KHN9_9HYPH</name>
<dbReference type="PANTHER" id="PTHR35024">
    <property type="entry name" value="HYPOTHETICAL CYTOSOLIC PROTEIN"/>
    <property type="match status" value="1"/>
</dbReference>
<comment type="similarity">
    <text evidence="1">Belongs to the bactofilin family.</text>
</comment>
<sequence>MATPFAPTYSPVTPSRSVHSTGDSNISNDLTIIGDVTSTGSVTLDGVIEGNIYCTSLIVTANGRVNGGIIANQEVTVQGKVNGTIRGRRVMLQSSAKVEGDIFHQGIGIEMGTRYDGTLRWTEDERSFDEPIAPAKTQGEAVLDLNASNSDVFASSNDGGY</sequence>
<dbReference type="Pfam" id="PF04519">
    <property type="entry name" value="Bactofilin"/>
    <property type="match status" value="1"/>
</dbReference>
<comment type="caution">
    <text evidence="3">The sequence shown here is derived from an EMBL/GenBank/DDBJ whole genome shotgun (WGS) entry which is preliminary data.</text>
</comment>
<gene>
    <name evidence="3" type="ORF">JDN41_10080</name>
</gene>
<dbReference type="EMBL" id="JAEMUK010000020">
    <property type="protein sequence ID" value="MBJ7543910.1"/>
    <property type="molecule type" value="Genomic_DNA"/>
</dbReference>
<feature type="region of interest" description="Disordered" evidence="2">
    <location>
        <begin position="1"/>
        <end position="24"/>
    </location>
</feature>
<protein>
    <submittedName>
        <fullName evidence="3">Polymer-forming cytoskeletal protein</fullName>
    </submittedName>
</protein>
<dbReference type="PANTHER" id="PTHR35024:SF4">
    <property type="entry name" value="POLYMER-FORMING CYTOSKELETAL PROTEIN"/>
    <property type="match status" value="1"/>
</dbReference>
<feature type="compositionally biased region" description="Polar residues" evidence="2">
    <location>
        <begin position="10"/>
        <end position="24"/>
    </location>
</feature>
<dbReference type="AlphaFoldDB" id="A0A8I1KHN9"/>
<keyword evidence="4" id="KW-1185">Reference proteome</keyword>
<evidence type="ECO:0000256" key="1">
    <source>
        <dbReference type="ARBA" id="ARBA00044755"/>
    </source>
</evidence>
<reference evidence="3 4" key="1">
    <citation type="submission" date="2020-12" db="EMBL/GenBank/DDBJ databases">
        <title>Revised draft genomes of Rhodomicrobium vannielii ATCC 17100 and Rhodomicrobium udaipurense JA643.</title>
        <authorList>
            <person name="Conners E.M."/>
            <person name="Davenport E.J."/>
            <person name="Bose A."/>
        </authorList>
    </citation>
    <scope>NUCLEOTIDE SEQUENCE [LARGE SCALE GENOMIC DNA]</scope>
    <source>
        <strain evidence="3 4">JA643</strain>
    </source>
</reference>
<organism evidence="3 4">
    <name type="scientific">Rhodomicrobium udaipurense</name>
    <dbReference type="NCBI Taxonomy" id="1202716"/>
    <lineage>
        <taxon>Bacteria</taxon>
        <taxon>Pseudomonadati</taxon>
        <taxon>Pseudomonadota</taxon>
        <taxon>Alphaproteobacteria</taxon>
        <taxon>Hyphomicrobiales</taxon>
        <taxon>Hyphomicrobiaceae</taxon>
        <taxon>Rhodomicrobium</taxon>
    </lineage>
</organism>